<organism evidence="1 2">
    <name type="scientific">Paractinoplanes ovalisporus</name>
    <dbReference type="NCBI Taxonomy" id="2810368"/>
    <lineage>
        <taxon>Bacteria</taxon>
        <taxon>Bacillati</taxon>
        <taxon>Actinomycetota</taxon>
        <taxon>Actinomycetes</taxon>
        <taxon>Micromonosporales</taxon>
        <taxon>Micromonosporaceae</taxon>
        <taxon>Paractinoplanes</taxon>
    </lineage>
</organism>
<dbReference type="EMBL" id="JAENHP010000014">
    <property type="protein sequence ID" value="MBM2620396.1"/>
    <property type="molecule type" value="Genomic_DNA"/>
</dbReference>
<keyword evidence="2" id="KW-1185">Reference proteome</keyword>
<gene>
    <name evidence="1" type="ORF">JIG36_33280</name>
</gene>
<dbReference type="RefSeq" id="WP_203380379.1">
    <property type="nucleotide sequence ID" value="NZ_JAENHP010000014.1"/>
</dbReference>
<sequence>MDRWKIYNYVNRAIADVFFTPDSAGLPIYLDFDDDTLTQLGQRLKLPTDKVWDALANAVLGVLSLRTRHSDIFGVPLQKTREWLRRWQGTPRDERMDLPAPPVLTLLAVFSMAAERMGSDASMAVSNYFGPLSQLLRLKDAQQKERLATQYRQHVESFWNVLGLWLNGLDGMRGLPSAVALSHRYVGLSMSQALVREHDRSKLPKFFVTYGLDPGREVTPREIEPYLDEWMKRTPPVISRNLATLWSRQPAARERIASVVALELQTWDGSDQEAAARQQAAGTRTGEVRLVVLIRSNLFGRKVEFSLVAKFPGHDGPRRLHIDSAIGDEKPVLDFMPGVNGWHRLHRPADLADSSILDGVLRLTDPDGGIPVVRRPRQVLPMRKDEALGQFLEAERLQLAEDGIVFAFDGLADEVDAVLAQVARPGYRRTPGGQEGVPVGWTLFSDVQVLGLLVPEERAKLRDDLNVLQPSVSSQLTLAEGLKLPGRLRKYAVQAPPELRAVAVAAEHIKLEIIRKNNEALETLDAVTPIALDHVVCARESDDAALVIPLADVDLAEGDYEALLYVNRAKDAIQRLPFFLRSGDYVDLALWARAPRLAYLAEPEHGSVVLGAARYTGEAESVVDGVIVTGGRPAPRRPAPQVVWWNEPRPQAGVRLPATTLTVPDPKSCLVTRAHHWDLPYAGQAMAVEGTCRRCGLVKRFPNTWWAIEAKKKARDQLEARYHVDVNHVAVVQPEKLTWDVGLDALMHAGGGDYSTFERIALQIEGSLLFAHTFALTLESLGHVQIRRDYRTLEPLAWEISPSALAGLADGSYLLVGYWPDGYVAAIEEQITGTAGRIETQPNPEGPSRRVLRGLTAEQVEDLAAELEVAAVARAAAGILGVTPGLGSVLATLPRVSMPGARSVEQFHLGSSSWVTQSRPDEVGAYALESFGKTYVYRDAEDVAGGTARIGTANLVKHLAALQAGRPLVAYRASERALDVPLGAELPGLYGRAAVLCAGLPPRAIGRQRVLRYHNVPAEIAEILTALLTS</sequence>
<dbReference type="Proteomes" id="UP000632138">
    <property type="component" value="Unassembled WGS sequence"/>
</dbReference>
<evidence type="ECO:0000313" key="2">
    <source>
        <dbReference type="Proteomes" id="UP000632138"/>
    </source>
</evidence>
<proteinExistence type="predicted"/>
<protein>
    <submittedName>
        <fullName evidence="1">Uncharacterized protein</fullName>
    </submittedName>
</protein>
<reference evidence="1 2" key="1">
    <citation type="submission" date="2021-01" db="EMBL/GenBank/DDBJ databases">
        <title>Actinoplanes sp. nov. LDG1-06 isolated from lichen.</title>
        <authorList>
            <person name="Saeng-In P."/>
            <person name="Phongsopitanun W."/>
            <person name="Kanchanasin P."/>
            <person name="Yuki M."/>
            <person name="Kudo T."/>
            <person name="Ohkuma M."/>
            <person name="Tanasupawat S."/>
        </authorList>
    </citation>
    <scope>NUCLEOTIDE SEQUENCE [LARGE SCALE GENOMIC DNA]</scope>
    <source>
        <strain evidence="1 2">LDG1-06</strain>
    </source>
</reference>
<evidence type="ECO:0000313" key="1">
    <source>
        <dbReference type="EMBL" id="MBM2620396.1"/>
    </source>
</evidence>
<accession>A0ABS2AKP6</accession>
<name>A0ABS2AKP6_9ACTN</name>
<comment type="caution">
    <text evidence="1">The sequence shown here is derived from an EMBL/GenBank/DDBJ whole genome shotgun (WGS) entry which is preliminary data.</text>
</comment>